<feature type="chain" id="PRO_5047485072" description="alpha-L-fucosidase" evidence="12">
    <location>
        <begin position="28"/>
        <end position="1421"/>
    </location>
</feature>
<dbReference type="Pfam" id="PF07554">
    <property type="entry name" value="FIVAR"/>
    <property type="match status" value="4"/>
</dbReference>
<dbReference type="PROSITE" id="PS51257">
    <property type="entry name" value="PROKAR_LIPOPROTEIN"/>
    <property type="match status" value="1"/>
</dbReference>
<evidence type="ECO:0000313" key="16">
    <source>
        <dbReference type="Proteomes" id="UP000640335"/>
    </source>
</evidence>
<feature type="domain" description="Gram-positive cocci surface proteins LPxTG" evidence="14">
    <location>
        <begin position="1389"/>
        <end position="1421"/>
    </location>
</feature>
<dbReference type="InterPro" id="IPR019931">
    <property type="entry name" value="LPXTG_anchor"/>
</dbReference>
<dbReference type="Gene3D" id="2.60.40.2030">
    <property type="match status" value="1"/>
</dbReference>
<dbReference type="Pfam" id="PF01120">
    <property type="entry name" value="Alpha_L_fucos"/>
    <property type="match status" value="1"/>
</dbReference>
<evidence type="ECO:0000313" key="15">
    <source>
        <dbReference type="EMBL" id="MBD7914991.1"/>
    </source>
</evidence>
<dbReference type="InterPro" id="IPR017853">
    <property type="entry name" value="GH"/>
</dbReference>
<comment type="caution">
    <text evidence="15">The sequence shown here is derived from an EMBL/GenBank/DDBJ whole genome shotgun (WGS) entry which is preliminary data.</text>
</comment>
<keyword evidence="9" id="KW-0572">Peptidoglycan-anchor</keyword>
<accession>A0ABR8Q3J4</accession>
<dbReference type="Proteomes" id="UP000640335">
    <property type="component" value="Unassembled WGS sequence"/>
</dbReference>
<evidence type="ECO:0000256" key="3">
    <source>
        <dbReference type="ARBA" id="ARBA00022512"/>
    </source>
</evidence>
<keyword evidence="16" id="KW-1185">Reference proteome</keyword>
<evidence type="ECO:0000256" key="5">
    <source>
        <dbReference type="ARBA" id="ARBA00022729"/>
    </source>
</evidence>
<evidence type="ECO:0000256" key="7">
    <source>
        <dbReference type="ARBA" id="ARBA00022801"/>
    </source>
</evidence>
<feature type="compositionally biased region" description="Basic and acidic residues" evidence="11">
    <location>
        <begin position="1356"/>
        <end position="1366"/>
    </location>
</feature>
<dbReference type="SUPFAM" id="SSF51445">
    <property type="entry name" value="(Trans)glycosidases"/>
    <property type="match status" value="1"/>
</dbReference>
<keyword evidence="4" id="KW-0964">Secreted</keyword>
<evidence type="ECO:0000259" key="14">
    <source>
        <dbReference type="PROSITE" id="PS50847"/>
    </source>
</evidence>
<feature type="compositionally biased region" description="Basic and acidic residues" evidence="11">
    <location>
        <begin position="1378"/>
        <end position="1390"/>
    </location>
</feature>
<dbReference type="InterPro" id="IPR000933">
    <property type="entry name" value="Glyco_hydro_29"/>
</dbReference>
<dbReference type="PANTHER" id="PTHR10030:SF37">
    <property type="entry name" value="ALPHA-L-FUCOSIDASE-RELATED"/>
    <property type="match status" value="1"/>
</dbReference>
<evidence type="ECO:0000256" key="1">
    <source>
        <dbReference type="ARBA" id="ARBA00007951"/>
    </source>
</evidence>
<keyword evidence="8" id="KW-0106">Calcium</keyword>
<dbReference type="SMART" id="SM00237">
    <property type="entry name" value="Calx_beta"/>
    <property type="match status" value="1"/>
</dbReference>
<evidence type="ECO:0000259" key="13">
    <source>
        <dbReference type="PROSITE" id="PS50022"/>
    </source>
</evidence>
<feature type="signal peptide" evidence="12">
    <location>
        <begin position="1"/>
        <end position="27"/>
    </location>
</feature>
<protein>
    <recommendedName>
        <fullName evidence="2">alpha-L-fucosidase</fullName>
        <ecNumber evidence="2">3.2.1.51</ecNumber>
    </recommendedName>
</protein>
<name>A0ABR8Q3J4_9CLOT</name>
<evidence type="ECO:0000256" key="11">
    <source>
        <dbReference type="SAM" id="MobiDB-lite"/>
    </source>
</evidence>
<proteinExistence type="inferred from homology"/>
<dbReference type="InterPro" id="IPR008979">
    <property type="entry name" value="Galactose-bd-like_sf"/>
</dbReference>
<evidence type="ECO:0000256" key="6">
    <source>
        <dbReference type="ARBA" id="ARBA00022737"/>
    </source>
</evidence>
<keyword evidence="10" id="KW-0326">Glycosidase</keyword>
<feature type="domain" description="F5/8 type C" evidence="13">
    <location>
        <begin position="366"/>
        <end position="506"/>
    </location>
</feature>
<dbReference type="NCBIfam" id="TIGR01167">
    <property type="entry name" value="LPXTG_anchor"/>
    <property type="match status" value="1"/>
</dbReference>
<dbReference type="InterPro" id="IPR057739">
    <property type="entry name" value="Glyco_hydro_29_N"/>
</dbReference>
<gene>
    <name evidence="15" type="ORF">H9660_07500</name>
</gene>
<keyword evidence="7" id="KW-0378">Hydrolase</keyword>
<dbReference type="PANTHER" id="PTHR10030">
    <property type="entry name" value="ALPHA-L-FUCOSIDASE"/>
    <property type="match status" value="1"/>
</dbReference>
<dbReference type="EMBL" id="JACSQZ010000021">
    <property type="protein sequence ID" value="MBD7914991.1"/>
    <property type="molecule type" value="Genomic_DNA"/>
</dbReference>
<dbReference type="Gene3D" id="2.60.120.260">
    <property type="entry name" value="Galactose-binding domain-like"/>
    <property type="match status" value="3"/>
</dbReference>
<keyword evidence="6" id="KW-0677">Repeat</keyword>
<dbReference type="SUPFAM" id="SSF49785">
    <property type="entry name" value="Galactose-binding domain-like"/>
    <property type="match status" value="2"/>
</dbReference>
<dbReference type="InterPro" id="IPR003644">
    <property type="entry name" value="Calx_beta"/>
</dbReference>
<feature type="region of interest" description="Disordered" evidence="11">
    <location>
        <begin position="1333"/>
        <end position="1400"/>
    </location>
</feature>
<dbReference type="Gene3D" id="1.20.1270.70">
    <property type="entry name" value="Designed single chain three-helix bundle"/>
    <property type="match status" value="2"/>
</dbReference>
<comment type="similarity">
    <text evidence="1">Belongs to the glycosyl hydrolase 29 family.</text>
</comment>
<dbReference type="InterPro" id="IPR000421">
    <property type="entry name" value="FA58C"/>
</dbReference>
<evidence type="ECO:0000256" key="10">
    <source>
        <dbReference type="ARBA" id="ARBA00023295"/>
    </source>
</evidence>
<dbReference type="EC" id="3.2.1.51" evidence="2"/>
<sequence length="1421" mass="157542">MKRVKKLVATIIIAGMACQIMPINIIAAEVNTIRVPEAYGATPNKSQLRYHEEELAAFIHFGMNTFTNSEWGSGKENPNSFNPTDLDTDEWVKTLKDAGFKRVIIVGKHHDGFALWKSSVTEHDIENSKDWQATRDGEGDVLEELSKSCTKYDMDMGIYLSPWDANASSYGYGTGTNEETDSNGDYNEFYMEQLREILGNDKYGNNGKFVEVWMDGAKGSGAAAQNYKFEEWFDLIEELEPGAVVFSPYATDVRWIGNESGKAGDPVWSKINKKRIRDRYNAGLGEENKYLNNGDPNGDIWSVGECDVSLTSGWFWHAGNGPKTMEQLTEIYFNSVGRGQPLLLNVAPDRTGHFTSADIARIKEFSSAINKSFDENLVDETTTSAVASAVRGNSNDYSANNVLDDNDDTYWSMDDGQTTGNITIDLGEEKTFDIVSIEEYIKLGQRISEFSVEVYSNGVWKEFSSGYTIGAKRLVRGIPVKASKIKINIKSSLAVPLIENIEVYKADEAFEIKSLVPSGTDFIDNINFENKNSWNQENIGIGNTGMYSSTKGTNASFTFTGTKAWVVGTFDPNHGIMEVWVDDEKVTDVDTYNSKRSISQILYETEDLKYGEHTVKVVVKGEKNSSAKGTAIGLDCAYYLNNNGAGMFEIENTNYTVDEGEEKEITIKRVGGSNGVATVHFSTSPDSAVHGRHYNDINETIEFADGQTTAKVSVGTIDNNEKAGDVKFYCNIDTPTNGSIVGFNKKSEITIIDNDVNKPYTEADPFMLPNTLEDKRILEAELFTLNPISGNKYVRISENSQASNGKMVTWFESGNKIRVPFYAEKAGTYIFNMSYQSGRSEGNLNKINWSGTNIESNSKSVPGTGNQNPVPIIKTSFEVVVTKAGAGELIFTADSQSSPNIDVFEVSAKELKEVTHTITATAGENGSISPAGEVTLEDGQSKIFTFIPNEGYEVGDVIVDGSSVGVKDSYTIENIKKDMTINVIFKLLIDKSELNTVIGEANEIKNNGEKYTEVSLNILNSALEKANEVLANEDATKEMINDAVSSLRIAIDSLVKEEVVTSEANKKLLTIVIEYAEDVKEKGALEDVVPLVVKEFEEALKEAKIVLVDEDATQEQVDVVSDRLIKVIHMLEFKKGDKKDLKKLVEVMNALDESKYTKSTWAVLQAELENANKVIIDENAMKEEVYKSFESLNSAFTKLELTADKSKLEKLVVELESKDLSKYTIGSVNKFNEELKSTKVILSSNEATQEQVDEAYNKLIRAYLELRLIPDKSKLEELINKSEAIDIYKYTEESINKLNEKLSEVKSVLDNKEATQEEVNNAVDELEIALAGLEEKKDNTSTDEVNNDETNNDDTNISKDEEKNEESNSSNDDIISSNEEKNEEKNEELPKTGGSSMGSLLGISISLTSLGAILRRKNRER</sequence>
<dbReference type="Gene3D" id="1.20.1270.90">
    <property type="entry name" value="AF1782-like"/>
    <property type="match status" value="3"/>
</dbReference>
<evidence type="ECO:0000256" key="2">
    <source>
        <dbReference type="ARBA" id="ARBA00012662"/>
    </source>
</evidence>
<evidence type="ECO:0000256" key="8">
    <source>
        <dbReference type="ARBA" id="ARBA00022837"/>
    </source>
</evidence>
<dbReference type="RefSeq" id="WP_191749756.1">
    <property type="nucleotide sequence ID" value="NZ_JACSQZ010000021.1"/>
</dbReference>
<dbReference type="InterPro" id="IPR038081">
    <property type="entry name" value="CalX-like_sf"/>
</dbReference>
<dbReference type="Pfam" id="PF00754">
    <property type="entry name" value="F5_F8_type_C"/>
    <property type="match status" value="1"/>
</dbReference>
<dbReference type="SUPFAM" id="SSF141072">
    <property type="entry name" value="CalX-like"/>
    <property type="match status" value="1"/>
</dbReference>
<keyword evidence="5 12" id="KW-0732">Signal</keyword>
<evidence type="ECO:0000256" key="12">
    <source>
        <dbReference type="SAM" id="SignalP"/>
    </source>
</evidence>
<organism evidence="15 16">
    <name type="scientific">Clostridium gallinarum</name>
    <dbReference type="NCBI Taxonomy" id="2762246"/>
    <lineage>
        <taxon>Bacteria</taxon>
        <taxon>Bacillati</taxon>
        <taxon>Bacillota</taxon>
        <taxon>Clostridia</taxon>
        <taxon>Eubacteriales</taxon>
        <taxon>Clostridiaceae</taxon>
        <taxon>Clostridium</taxon>
    </lineage>
</organism>
<dbReference type="PROSITE" id="PS50022">
    <property type="entry name" value="FA58C_3"/>
    <property type="match status" value="1"/>
</dbReference>
<dbReference type="Gene3D" id="3.20.20.80">
    <property type="entry name" value="Glycosidases"/>
    <property type="match status" value="1"/>
</dbReference>
<dbReference type="Pfam" id="PF03160">
    <property type="entry name" value="Calx-beta"/>
    <property type="match status" value="1"/>
</dbReference>
<dbReference type="SMART" id="SM00812">
    <property type="entry name" value="Alpha_L_fucos"/>
    <property type="match status" value="1"/>
</dbReference>
<feature type="compositionally biased region" description="Low complexity" evidence="11">
    <location>
        <begin position="1367"/>
        <end position="1377"/>
    </location>
</feature>
<evidence type="ECO:0000256" key="4">
    <source>
        <dbReference type="ARBA" id="ARBA00022525"/>
    </source>
</evidence>
<dbReference type="PROSITE" id="PS50847">
    <property type="entry name" value="GRAM_POS_ANCHORING"/>
    <property type="match status" value="1"/>
</dbReference>
<keyword evidence="3" id="KW-0134">Cell wall</keyword>
<reference evidence="15 16" key="1">
    <citation type="submission" date="2020-08" db="EMBL/GenBank/DDBJ databases">
        <title>A Genomic Blueprint of the Chicken Gut Microbiome.</title>
        <authorList>
            <person name="Gilroy R."/>
            <person name="Ravi A."/>
            <person name="Getino M."/>
            <person name="Pursley I."/>
            <person name="Horton D.L."/>
            <person name="Alikhan N.-F."/>
            <person name="Baker D."/>
            <person name="Gharbi K."/>
            <person name="Hall N."/>
            <person name="Watson M."/>
            <person name="Adriaenssens E.M."/>
            <person name="Foster-Nyarko E."/>
            <person name="Jarju S."/>
            <person name="Secka A."/>
            <person name="Antonio M."/>
            <person name="Oren A."/>
            <person name="Chaudhuri R."/>
            <person name="La Ragione R.M."/>
            <person name="Hildebrand F."/>
            <person name="Pallen M.J."/>
        </authorList>
    </citation>
    <scope>NUCLEOTIDE SEQUENCE [LARGE SCALE GENOMIC DNA]</scope>
    <source>
        <strain evidence="15 16">Sa3CUN1</strain>
    </source>
</reference>
<evidence type="ECO:0000256" key="9">
    <source>
        <dbReference type="ARBA" id="ARBA00023088"/>
    </source>
</evidence>